<dbReference type="EMBL" id="LT962688">
    <property type="protein sequence ID" value="SOR30377.1"/>
    <property type="molecule type" value="Genomic_DNA"/>
</dbReference>
<protein>
    <submittedName>
        <fullName evidence="2">Uncharacterized protein</fullName>
    </submittedName>
</protein>
<evidence type="ECO:0000313" key="2">
    <source>
        <dbReference type="EMBL" id="SOR30377.1"/>
    </source>
</evidence>
<accession>A0A2N9ASN1</accession>
<evidence type="ECO:0000256" key="1">
    <source>
        <dbReference type="SAM" id="MobiDB-lite"/>
    </source>
</evidence>
<feature type="region of interest" description="Disordered" evidence="1">
    <location>
        <begin position="85"/>
        <end position="130"/>
    </location>
</feature>
<dbReference type="AlphaFoldDB" id="A0A2N9ASN1"/>
<sequence>MRLARRAARYRAVRRRDRDGHRRGGRRAPRPAARADPGPAAAPRPRPQRHLLRALRDGAGSRAAGGCRPGVRAVLHRGDRIGWPRADRLRGAGRQGRARRRSAGRRRHGARHRSAGPSIAPAARGQRPGLSKNKREFSLCLRLYGQVTKQNQVNLSSRSNVKGVLEVLFEGTTGCEEPASAPVPALCCSQECPHPRRPRTGRR</sequence>
<feature type="compositionally biased region" description="Low complexity" evidence="1">
    <location>
        <begin position="30"/>
        <end position="39"/>
    </location>
</feature>
<feature type="compositionally biased region" description="Basic residues" evidence="1">
    <location>
        <begin position="1"/>
        <end position="15"/>
    </location>
</feature>
<feature type="compositionally biased region" description="Basic residues" evidence="1">
    <location>
        <begin position="96"/>
        <end position="114"/>
    </location>
</feature>
<evidence type="ECO:0000313" key="3">
    <source>
        <dbReference type="Proteomes" id="UP000233769"/>
    </source>
</evidence>
<dbReference type="Proteomes" id="UP000233769">
    <property type="component" value="Chromosome tk0001"/>
</dbReference>
<name>A0A2N9ASN1_METEX</name>
<organism evidence="2 3">
    <name type="scientific">Methylorubrum extorquens</name>
    <name type="common">Methylobacterium dichloromethanicum</name>
    <name type="synonym">Methylobacterium extorquens</name>
    <dbReference type="NCBI Taxonomy" id="408"/>
    <lineage>
        <taxon>Bacteria</taxon>
        <taxon>Pseudomonadati</taxon>
        <taxon>Pseudomonadota</taxon>
        <taxon>Alphaproteobacteria</taxon>
        <taxon>Hyphomicrobiales</taxon>
        <taxon>Methylobacteriaceae</taxon>
        <taxon>Methylorubrum</taxon>
    </lineage>
</organism>
<feature type="region of interest" description="Disordered" evidence="1">
    <location>
        <begin position="1"/>
        <end position="48"/>
    </location>
</feature>
<proteinExistence type="predicted"/>
<reference evidence="3" key="1">
    <citation type="submission" date="2017-10" db="EMBL/GenBank/DDBJ databases">
        <authorList>
            <person name="Regsiter A."/>
            <person name="William W."/>
        </authorList>
    </citation>
    <scope>NUCLEOTIDE SEQUENCE [LARGE SCALE GENOMIC DNA]</scope>
</reference>
<gene>
    <name evidence="2" type="ORF">TK0001_3775</name>
</gene>